<dbReference type="STRING" id="286727.SAMN02982917_0092"/>
<keyword evidence="2" id="KW-0238">DNA-binding</keyword>
<evidence type="ECO:0000256" key="3">
    <source>
        <dbReference type="ARBA" id="ARBA00023163"/>
    </source>
</evidence>
<organism evidence="6 7">
    <name type="scientific">Azospirillum oryzae</name>
    <dbReference type="NCBI Taxonomy" id="286727"/>
    <lineage>
        <taxon>Bacteria</taxon>
        <taxon>Pseudomonadati</taxon>
        <taxon>Pseudomonadota</taxon>
        <taxon>Alphaproteobacteria</taxon>
        <taxon>Rhodospirillales</taxon>
        <taxon>Azospirillaceae</taxon>
        <taxon>Azospirillum</taxon>
    </lineage>
</organism>
<dbReference type="PANTHER" id="PTHR30146:SF2">
    <property type="entry name" value="HTH-TYPE TRANSCRIPTIONAL REGULATOR GNTR"/>
    <property type="match status" value="1"/>
</dbReference>
<feature type="domain" description="HTH lacI-type" evidence="5">
    <location>
        <begin position="27"/>
        <end position="81"/>
    </location>
</feature>
<name>A0A1X7HSE4_9PROT</name>
<dbReference type="RefSeq" id="WP_244561044.1">
    <property type="nucleotide sequence ID" value="NZ_FXAK01000010.1"/>
</dbReference>
<dbReference type="Gene3D" id="1.10.260.40">
    <property type="entry name" value="lambda repressor-like DNA-binding domains"/>
    <property type="match status" value="1"/>
</dbReference>
<dbReference type="Pfam" id="PF00356">
    <property type="entry name" value="LacI"/>
    <property type="match status" value="1"/>
</dbReference>
<dbReference type="Proteomes" id="UP000192936">
    <property type="component" value="Unassembled WGS sequence"/>
</dbReference>
<dbReference type="CDD" id="cd01392">
    <property type="entry name" value="HTH_LacI"/>
    <property type="match status" value="1"/>
</dbReference>
<evidence type="ECO:0000313" key="7">
    <source>
        <dbReference type="Proteomes" id="UP000192936"/>
    </source>
</evidence>
<dbReference type="SUPFAM" id="SSF47413">
    <property type="entry name" value="lambda repressor-like DNA-binding domains"/>
    <property type="match status" value="1"/>
</dbReference>
<sequence>MTTRGGDRPATPAVKTRKPRSSRTGRATMADVAERVGISAITVSRAFKRPELVAPELRQRILDTAQSMGYVPNQAASALASARSMTVAVLIPSMTNMVFVETLAGIHDMLLPRGYRALIGVTHYSPEEEERLIRTYLQFQPDGILLTGTDHTAVTRTYLSALSSPTVHMMELLDDPDSLSVGCSQEEGGRLMTTHLLERGYRRIGFVAVQLDPRTLARLDGYRHALEEAGLYDEKRVWRLPDPSSIHLGAAMIDRLMAENSDCDAVFFCNDDLAQGALFQCQRRGIRVPDQLAVAGFNDLPASAWTTPTLTTVATPRYAIGRHAAAMLLDLMDGKEPPQRRLDLGLTFIAREST</sequence>
<dbReference type="CDD" id="cd01575">
    <property type="entry name" value="PBP1_GntR"/>
    <property type="match status" value="1"/>
</dbReference>
<evidence type="ECO:0000256" key="2">
    <source>
        <dbReference type="ARBA" id="ARBA00023125"/>
    </source>
</evidence>
<dbReference type="InterPro" id="IPR010982">
    <property type="entry name" value="Lambda_DNA-bd_dom_sf"/>
</dbReference>
<dbReference type="PROSITE" id="PS50932">
    <property type="entry name" value="HTH_LACI_2"/>
    <property type="match status" value="1"/>
</dbReference>
<feature type="region of interest" description="Disordered" evidence="4">
    <location>
        <begin position="1"/>
        <end position="27"/>
    </location>
</feature>
<dbReference type="InterPro" id="IPR046335">
    <property type="entry name" value="LacI/GalR-like_sensor"/>
</dbReference>
<dbReference type="GO" id="GO:0000976">
    <property type="term" value="F:transcription cis-regulatory region binding"/>
    <property type="evidence" value="ECO:0007669"/>
    <property type="project" value="TreeGrafter"/>
</dbReference>
<evidence type="ECO:0000259" key="5">
    <source>
        <dbReference type="PROSITE" id="PS50932"/>
    </source>
</evidence>
<keyword evidence="3" id="KW-0804">Transcription</keyword>
<dbReference type="Gene3D" id="3.40.50.2300">
    <property type="match status" value="2"/>
</dbReference>
<evidence type="ECO:0000313" key="6">
    <source>
        <dbReference type="EMBL" id="SMF91057.1"/>
    </source>
</evidence>
<gene>
    <name evidence="6" type="ORF">SAMN02982917_0092</name>
</gene>
<proteinExistence type="predicted"/>
<dbReference type="EMBL" id="FXAK01000010">
    <property type="protein sequence ID" value="SMF91057.1"/>
    <property type="molecule type" value="Genomic_DNA"/>
</dbReference>
<keyword evidence="1" id="KW-0805">Transcription regulation</keyword>
<evidence type="ECO:0000256" key="4">
    <source>
        <dbReference type="SAM" id="MobiDB-lite"/>
    </source>
</evidence>
<accession>A0A1X7HSE4</accession>
<dbReference type="AlphaFoldDB" id="A0A1X7HSE4"/>
<dbReference type="Pfam" id="PF13377">
    <property type="entry name" value="Peripla_BP_3"/>
    <property type="match status" value="1"/>
</dbReference>
<evidence type="ECO:0000256" key="1">
    <source>
        <dbReference type="ARBA" id="ARBA00023015"/>
    </source>
</evidence>
<dbReference type="InterPro" id="IPR000843">
    <property type="entry name" value="HTH_LacI"/>
</dbReference>
<protein>
    <submittedName>
        <fullName evidence="6">Transcriptional regulator, LacI family</fullName>
    </submittedName>
</protein>
<reference evidence="6 7" key="1">
    <citation type="submission" date="2017-04" db="EMBL/GenBank/DDBJ databases">
        <authorList>
            <person name="Afonso C.L."/>
            <person name="Miller P.J."/>
            <person name="Scott M.A."/>
            <person name="Spackman E."/>
            <person name="Goraichik I."/>
            <person name="Dimitrov K.M."/>
            <person name="Suarez D.L."/>
            <person name="Swayne D.E."/>
        </authorList>
    </citation>
    <scope>NUCLEOTIDE SEQUENCE [LARGE SCALE GENOMIC DNA]</scope>
    <source>
        <strain evidence="6 7">A2P</strain>
    </source>
</reference>
<dbReference type="GO" id="GO:0003700">
    <property type="term" value="F:DNA-binding transcription factor activity"/>
    <property type="evidence" value="ECO:0007669"/>
    <property type="project" value="TreeGrafter"/>
</dbReference>
<dbReference type="SMART" id="SM00354">
    <property type="entry name" value="HTH_LACI"/>
    <property type="match status" value="1"/>
</dbReference>
<dbReference type="SUPFAM" id="SSF53822">
    <property type="entry name" value="Periplasmic binding protein-like I"/>
    <property type="match status" value="1"/>
</dbReference>
<dbReference type="InterPro" id="IPR028082">
    <property type="entry name" value="Peripla_BP_I"/>
</dbReference>
<dbReference type="PANTHER" id="PTHR30146">
    <property type="entry name" value="LACI-RELATED TRANSCRIPTIONAL REPRESSOR"/>
    <property type="match status" value="1"/>
</dbReference>